<name>A0A6L7IP76_9ACTN</name>
<dbReference type="CDD" id="cd00093">
    <property type="entry name" value="HTH_XRE"/>
    <property type="match status" value="1"/>
</dbReference>
<evidence type="ECO:0000313" key="3">
    <source>
        <dbReference type="EMBL" id="QOS67807.1"/>
    </source>
</evidence>
<accession>A0A6L7IP76</accession>
<dbReference type="PANTHER" id="PTHR46558:SF11">
    <property type="entry name" value="HTH-TYPE TRANSCRIPTIONAL REGULATOR XRE"/>
    <property type="match status" value="1"/>
</dbReference>
<dbReference type="KEGG" id="egd:GS424_015090"/>
<evidence type="ECO:0000256" key="2">
    <source>
        <dbReference type="SAM" id="MobiDB-lite"/>
    </source>
</evidence>
<organism evidence="3 4">
    <name type="scientific">Eggerthella guodeyinii</name>
    <dbReference type="NCBI Taxonomy" id="2690837"/>
    <lineage>
        <taxon>Bacteria</taxon>
        <taxon>Bacillati</taxon>
        <taxon>Actinomycetota</taxon>
        <taxon>Coriobacteriia</taxon>
        <taxon>Eggerthellales</taxon>
        <taxon>Eggerthellaceae</taxon>
        <taxon>Eggerthella</taxon>
    </lineage>
</organism>
<dbReference type="PROSITE" id="PS50943">
    <property type="entry name" value="HTH_CROC1"/>
    <property type="match status" value="1"/>
</dbReference>
<dbReference type="Gene3D" id="1.10.260.40">
    <property type="entry name" value="lambda repressor-like DNA-binding domains"/>
    <property type="match status" value="1"/>
</dbReference>
<dbReference type="SMART" id="SM00530">
    <property type="entry name" value="HTH_XRE"/>
    <property type="match status" value="1"/>
</dbReference>
<keyword evidence="1" id="KW-0238">DNA-binding</keyword>
<feature type="compositionally biased region" description="Low complexity" evidence="2">
    <location>
        <begin position="78"/>
        <end position="106"/>
    </location>
</feature>
<gene>
    <name evidence="3" type="ORF">GS424_015090</name>
</gene>
<dbReference type="AlphaFoldDB" id="A0A6L7IP76"/>
<dbReference type="Pfam" id="PF01381">
    <property type="entry name" value="HTH_3"/>
    <property type="match status" value="1"/>
</dbReference>
<protein>
    <submittedName>
        <fullName evidence="3">Helix-turn-helix transcriptional regulator</fullName>
    </submittedName>
</protein>
<feature type="region of interest" description="Disordered" evidence="2">
    <location>
        <begin position="78"/>
        <end position="107"/>
    </location>
</feature>
<proteinExistence type="predicted"/>
<dbReference type="InterPro" id="IPR010982">
    <property type="entry name" value="Lambda_DNA-bd_dom_sf"/>
</dbReference>
<reference evidence="3 4" key="1">
    <citation type="submission" date="2020-10" db="EMBL/GenBank/DDBJ databases">
        <title>Eggerthella sp. nov., isolated from human feces.</title>
        <authorList>
            <person name="Yajun G."/>
        </authorList>
    </citation>
    <scope>NUCLEOTIDE SEQUENCE [LARGE SCALE GENOMIC DNA]</scope>
    <source>
        <strain evidence="3 4">HF-1101</strain>
    </source>
</reference>
<dbReference type="InterPro" id="IPR001387">
    <property type="entry name" value="Cro/C1-type_HTH"/>
</dbReference>
<sequence>MQESIGRRIAQRRLAKGMTQERLAREMGVSAQAVSKWENDLNYPDVTLLAPLARLLETTVDELLTGAAASAGAPAEGAADAAAASEPAAATPTTAADPTSRPSTASKNAWVHIQVTGGREGDNVDVSIPLSIVKFAANVALAQPAIANNTALEGFDLEAILRAVEEGELGTIIDVTDHDEGERVRIWVG</sequence>
<dbReference type="SUPFAM" id="SSF47413">
    <property type="entry name" value="lambda repressor-like DNA-binding domains"/>
    <property type="match status" value="1"/>
</dbReference>
<evidence type="ECO:0000256" key="1">
    <source>
        <dbReference type="ARBA" id="ARBA00023125"/>
    </source>
</evidence>
<dbReference type="Proteomes" id="UP000478463">
    <property type="component" value="Chromosome"/>
</dbReference>
<dbReference type="PANTHER" id="PTHR46558">
    <property type="entry name" value="TRACRIPTIONAL REGULATORY PROTEIN-RELATED-RELATED"/>
    <property type="match status" value="1"/>
</dbReference>
<evidence type="ECO:0000313" key="4">
    <source>
        <dbReference type="Proteomes" id="UP000478463"/>
    </source>
</evidence>
<dbReference type="EMBL" id="CP063310">
    <property type="protein sequence ID" value="QOS67807.1"/>
    <property type="molecule type" value="Genomic_DNA"/>
</dbReference>
<dbReference type="GO" id="GO:0003677">
    <property type="term" value="F:DNA binding"/>
    <property type="evidence" value="ECO:0007669"/>
    <property type="project" value="UniProtKB-KW"/>
</dbReference>
<dbReference type="RefSeq" id="WP_160941285.1">
    <property type="nucleotide sequence ID" value="NZ_CP063310.1"/>
</dbReference>